<gene>
    <name evidence="16" type="primary">ywlC</name>
    <name evidence="16" type="ORF">CKSOR_00135</name>
</gene>
<dbReference type="GO" id="GO:0006450">
    <property type="term" value="P:regulation of translational fidelity"/>
    <property type="evidence" value="ECO:0007669"/>
    <property type="project" value="TreeGrafter"/>
</dbReference>
<evidence type="ECO:0000256" key="10">
    <source>
        <dbReference type="ARBA" id="ARBA00022840"/>
    </source>
</evidence>
<feature type="binding site" evidence="14">
    <location>
        <position position="150"/>
    </location>
    <ligand>
        <name>ATP</name>
        <dbReference type="ChEBI" id="CHEBI:30616"/>
    </ligand>
</feature>
<feature type="binding site" evidence="14">
    <location>
        <position position="60"/>
    </location>
    <ligand>
        <name>L-threonine</name>
        <dbReference type="ChEBI" id="CHEBI:57926"/>
    </ligand>
</feature>
<proteinExistence type="inferred from homology"/>
<dbReference type="InterPro" id="IPR006070">
    <property type="entry name" value="Sua5-like_dom"/>
</dbReference>
<evidence type="ECO:0000256" key="6">
    <source>
        <dbReference type="ARBA" id="ARBA00022679"/>
    </source>
</evidence>
<evidence type="ECO:0000256" key="3">
    <source>
        <dbReference type="ARBA" id="ARBA00012584"/>
    </source>
</evidence>
<feature type="binding site" evidence="14">
    <location>
        <position position="28"/>
    </location>
    <ligand>
        <name>L-threonine</name>
        <dbReference type="ChEBI" id="CHEBI:57926"/>
    </ligand>
</feature>
<dbReference type="GO" id="GO:0005737">
    <property type="term" value="C:cytoplasm"/>
    <property type="evidence" value="ECO:0007669"/>
    <property type="project" value="UniProtKB-SubCell"/>
</dbReference>
<dbReference type="InterPro" id="IPR010923">
    <property type="entry name" value="T(6)A37_SUA5"/>
</dbReference>
<dbReference type="PIRSF" id="PIRSF004930">
    <property type="entry name" value="Tln_factor_SUA5"/>
    <property type="match status" value="1"/>
</dbReference>
<dbReference type="Gene3D" id="3.40.50.11030">
    <property type="entry name" value="Threonylcarbamoyl-AMP synthase, C-terminal domain"/>
    <property type="match status" value="1"/>
</dbReference>
<feature type="binding site" evidence="14">
    <location>
        <position position="114"/>
    </location>
    <ligand>
        <name>L-threonine</name>
        <dbReference type="ChEBI" id="CHEBI:57926"/>
    </ligand>
</feature>
<dbReference type="RefSeq" id="WP_108673693.1">
    <property type="nucleotide sequence ID" value="NZ_CP025628.1"/>
</dbReference>
<evidence type="ECO:0000256" key="11">
    <source>
        <dbReference type="ARBA" id="ARBA00029774"/>
    </source>
</evidence>
<evidence type="ECO:0000256" key="2">
    <source>
        <dbReference type="ARBA" id="ARBA00007663"/>
    </source>
</evidence>
<dbReference type="GO" id="GO:0008033">
    <property type="term" value="P:tRNA processing"/>
    <property type="evidence" value="ECO:0007669"/>
    <property type="project" value="UniProtKB-KW"/>
</dbReference>
<keyword evidence="5 13" id="KW-0963">Cytoplasm</keyword>
<dbReference type="InterPro" id="IPR050156">
    <property type="entry name" value="TC-AMP_synthase_SUA5"/>
</dbReference>
<reference evidence="16 17" key="1">
    <citation type="journal article" date="2018" name="Parasitology">
        <title>The reduced genome of Candidatus Kinetoplastibacterium sorsogonicusi, the endosymbiont of Kentomonas sorsogonicus (Trypanosomatidae): loss of the haem-synthesis pathway.</title>
        <authorList>
            <person name="Silva F.M."/>
            <person name="Kostygov A.Y."/>
            <person name="Spodareva V.V."/>
            <person name="Butenko A."/>
            <person name="Tossou R."/>
            <person name="Lukes J."/>
            <person name="Yurchenko V."/>
            <person name="Alves J.M.P."/>
        </authorList>
    </citation>
    <scope>NUCLEOTIDE SEQUENCE [LARGE SCALE GENOMIC DNA]</scope>
    <source>
        <strain evidence="16 17">MF-08</strain>
    </source>
</reference>
<feature type="binding site" evidence="14">
    <location>
        <position position="203"/>
    </location>
    <ligand>
        <name>ATP</name>
        <dbReference type="ChEBI" id="CHEBI:30616"/>
    </ligand>
</feature>
<dbReference type="KEGG" id="kso:CKSOR_00135"/>
<dbReference type="Pfam" id="PF03481">
    <property type="entry name" value="Sua5_C"/>
    <property type="match status" value="1"/>
</dbReference>
<feature type="binding site" evidence="14">
    <location>
        <position position="238"/>
    </location>
    <ligand>
        <name>ATP</name>
        <dbReference type="ChEBI" id="CHEBI:30616"/>
    </ligand>
</feature>
<evidence type="ECO:0000256" key="7">
    <source>
        <dbReference type="ARBA" id="ARBA00022694"/>
    </source>
</evidence>
<protein>
    <recommendedName>
        <fullName evidence="4 13">Threonylcarbamoyl-AMP synthase</fullName>
        <shortName evidence="13">TC-AMP synthase</shortName>
        <ecNumber evidence="3 13">2.7.7.87</ecNumber>
    </recommendedName>
    <alternativeName>
        <fullName evidence="11 13">L-threonylcarbamoyladenylate synthase</fullName>
    </alternativeName>
</protein>
<dbReference type="PROSITE" id="PS51163">
    <property type="entry name" value="YRDC"/>
    <property type="match status" value="1"/>
</dbReference>
<evidence type="ECO:0000256" key="13">
    <source>
        <dbReference type="PIRNR" id="PIRNR004930"/>
    </source>
</evidence>
<keyword evidence="9 13" id="KW-0547">Nucleotide-binding</keyword>
<dbReference type="SUPFAM" id="SSF55821">
    <property type="entry name" value="YrdC/RibB"/>
    <property type="match status" value="1"/>
</dbReference>
<name>A0A3S7J9C7_9PROT</name>
<dbReference type="PANTHER" id="PTHR17490:SF16">
    <property type="entry name" value="THREONYLCARBAMOYL-AMP SYNTHASE"/>
    <property type="match status" value="1"/>
</dbReference>
<dbReference type="InterPro" id="IPR038385">
    <property type="entry name" value="Sua5/YwlC_C"/>
</dbReference>
<dbReference type="EMBL" id="CP025628">
    <property type="protein sequence ID" value="AWD32271.1"/>
    <property type="molecule type" value="Genomic_DNA"/>
</dbReference>
<evidence type="ECO:0000256" key="4">
    <source>
        <dbReference type="ARBA" id="ARBA00015492"/>
    </source>
</evidence>
<feature type="binding site" evidence="14">
    <location>
        <position position="51"/>
    </location>
    <ligand>
        <name>ATP</name>
        <dbReference type="ChEBI" id="CHEBI:30616"/>
    </ligand>
</feature>
<comment type="similarity">
    <text evidence="2 13">Belongs to the SUA5 family.</text>
</comment>
<sequence>MKIFSNKQIDHAARYLLEGGLVAFPTETVYGLGANAQKEESVINLYKIKERPLNHPMIVHISKKEDIYYWIESLPKEADVLIENFWPGPLTLILKKSKYINNIISAGQSNIGLRCPSHPIAHALLKSFIKMNKGYGGVVAPSANKFGRISPTHSSHVIEEFNLNKDSNILLLNGGDSSIGIESTVLDLSNLNEYGERIPVLLRPGYITIEQISNILNCNISRNNKNNVKYSGMMKSHYAPRTKLKILPYYLLKDMHNNDIHNKNIAIIHFSNLHYNSNSSLTLYKISNNPNEFAKKIYSQLRYIDSIKYDLIIIEEPPKDIYWEAINDRINRAAS</sequence>
<dbReference type="GO" id="GO:0061710">
    <property type="term" value="F:L-threonylcarbamoyladenylate synthase"/>
    <property type="evidence" value="ECO:0007669"/>
    <property type="project" value="UniProtKB-EC"/>
</dbReference>
<feature type="binding site" evidence="14">
    <location>
        <position position="142"/>
    </location>
    <ligand>
        <name>L-threonine</name>
        <dbReference type="ChEBI" id="CHEBI:57926"/>
    </ligand>
</feature>
<comment type="catalytic activity">
    <reaction evidence="12 13">
        <text>L-threonine + hydrogencarbonate + ATP = L-threonylcarbamoyladenylate + diphosphate + H2O</text>
        <dbReference type="Rhea" id="RHEA:36407"/>
        <dbReference type="ChEBI" id="CHEBI:15377"/>
        <dbReference type="ChEBI" id="CHEBI:17544"/>
        <dbReference type="ChEBI" id="CHEBI:30616"/>
        <dbReference type="ChEBI" id="CHEBI:33019"/>
        <dbReference type="ChEBI" id="CHEBI:57926"/>
        <dbReference type="ChEBI" id="CHEBI:73682"/>
        <dbReference type="EC" id="2.7.7.87"/>
    </reaction>
</comment>
<feature type="domain" description="YrdC-like" evidence="15">
    <location>
        <begin position="6"/>
        <end position="207"/>
    </location>
</feature>
<dbReference type="Pfam" id="PF01300">
    <property type="entry name" value="Sua5_yciO_yrdC"/>
    <property type="match status" value="1"/>
</dbReference>
<evidence type="ECO:0000256" key="1">
    <source>
        <dbReference type="ARBA" id="ARBA00004496"/>
    </source>
</evidence>
<keyword evidence="6 13" id="KW-0808">Transferase</keyword>
<dbReference type="InterPro" id="IPR005145">
    <property type="entry name" value="Sua5_C"/>
</dbReference>
<dbReference type="Gene3D" id="3.90.870.10">
    <property type="entry name" value="DHBP synthase"/>
    <property type="match status" value="1"/>
</dbReference>
<evidence type="ECO:0000313" key="16">
    <source>
        <dbReference type="EMBL" id="AWD32271.1"/>
    </source>
</evidence>
<dbReference type="PANTHER" id="PTHR17490">
    <property type="entry name" value="SUA5"/>
    <property type="match status" value="1"/>
</dbReference>
<dbReference type="NCBIfam" id="TIGR00057">
    <property type="entry name" value="L-threonylcarbamoyladenylate synthase"/>
    <property type="match status" value="1"/>
</dbReference>
<keyword evidence="17" id="KW-1185">Reference proteome</keyword>
<comment type="function">
    <text evidence="13">Required for the formation of a threonylcarbamoyl group on adenosine at position 37 (t(6)A37) in tRNAs that read codons beginning with adenine.</text>
</comment>
<feature type="binding site" evidence="14">
    <location>
        <position position="140"/>
    </location>
    <ligand>
        <name>L-threonine</name>
        <dbReference type="ChEBI" id="CHEBI:57926"/>
    </ligand>
</feature>
<keyword evidence="8 13" id="KW-0548">Nucleotidyltransferase</keyword>
<dbReference type="OrthoDB" id="9814580at2"/>
<evidence type="ECO:0000256" key="12">
    <source>
        <dbReference type="ARBA" id="ARBA00048366"/>
    </source>
</evidence>
<evidence type="ECO:0000256" key="9">
    <source>
        <dbReference type="ARBA" id="ARBA00022741"/>
    </source>
</evidence>
<evidence type="ECO:0000313" key="17">
    <source>
        <dbReference type="Proteomes" id="UP000266796"/>
    </source>
</evidence>
<organism evidence="16 17">
    <name type="scientific">Candidatus Kinetoplastidibacterium kentomonadis</name>
    <dbReference type="NCBI Taxonomy" id="1576550"/>
    <lineage>
        <taxon>Bacteria</taxon>
        <taxon>Pseudomonadati</taxon>
        <taxon>Pseudomonadota</taxon>
        <taxon>Betaproteobacteria</taxon>
        <taxon>Candidatus Kinetoplastidibacterium</taxon>
    </lineage>
</organism>
<dbReference type="Proteomes" id="UP000266796">
    <property type="component" value="Chromosome"/>
</dbReference>
<dbReference type="InterPro" id="IPR017945">
    <property type="entry name" value="DHBP_synth_RibB-like_a/b_dom"/>
</dbReference>
<dbReference type="GO" id="GO:0003725">
    <property type="term" value="F:double-stranded RNA binding"/>
    <property type="evidence" value="ECO:0007669"/>
    <property type="project" value="UniProtKB-UniRule"/>
</dbReference>
<dbReference type="EC" id="2.7.7.87" evidence="3 13"/>
<feature type="binding site" evidence="14">
    <location>
        <position position="183"/>
    </location>
    <ligand>
        <name>L-threonine</name>
        <dbReference type="ChEBI" id="CHEBI:57926"/>
    </ligand>
</feature>
<keyword evidence="10 13" id="KW-0067">ATP-binding</keyword>
<evidence type="ECO:0000256" key="8">
    <source>
        <dbReference type="ARBA" id="ARBA00022695"/>
    </source>
</evidence>
<comment type="subcellular location">
    <subcellularLocation>
        <location evidence="1 13">Cytoplasm</location>
    </subcellularLocation>
</comment>
<dbReference type="AlphaFoldDB" id="A0A3S7J9C7"/>
<keyword evidence="7 13" id="KW-0819">tRNA processing</keyword>
<dbReference type="GO" id="GO:0000049">
    <property type="term" value="F:tRNA binding"/>
    <property type="evidence" value="ECO:0007669"/>
    <property type="project" value="TreeGrafter"/>
</dbReference>
<evidence type="ECO:0000259" key="15">
    <source>
        <dbReference type="PROSITE" id="PS51163"/>
    </source>
</evidence>
<evidence type="ECO:0000256" key="14">
    <source>
        <dbReference type="PIRSR" id="PIRSR004930-1"/>
    </source>
</evidence>
<accession>A0A3S7J9C7</accession>
<dbReference type="GO" id="GO:0005524">
    <property type="term" value="F:ATP binding"/>
    <property type="evidence" value="ECO:0007669"/>
    <property type="project" value="UniProtKB-UniRule"/>
</dbReference>
<evidence type="ECO:0000256" key="5">
    <source>
        <dbReference type="ARBA" id="ARBA00022490"/>
    </source>
</evidence>